<dbReference type="Proteomes" id="UP000694390">
    <property type="component" value="Chromosome 11"/>
</dbReference>
<dbReference type="AlphaFoldDB" id="A0A8C4YL04"/>
<protein>
    <recommendedName>
        <fullName evidence="1">Ig-like domain-containing protein</fullName>
    </recommendedName>
</protein>
<dbReference type="PROSITE" id="PS50835">
    <property type="entry name" value="IG_LIKE"/>
    <property type="match status" value="2"/>
</dbReference>
<dbReference type="PANTHER" id="PTHR47633:SF15">
    <property type="entry name" value="IG-LIKE DOMAIN-CONTAINING PROTEIN"/>
    <property type="match status" value="1"/>
</dbReference>
<evidence type="ECO:0000313" key="3">
    <source>
        <dbReference type="Proteomes" id="UP000694390"/>
    </source>
</evidence>
<dbReference type="SMART" id="SM00409">
    <property type="entry name" value="IG"/>
    <property type="match status" value="2"/>
</dbReference>
<dbReference type="InterPro" id="IPR007110">
    <property type="entry name" value="Ig-like_dom"/>
</dbReference>
<dbReference type="Ensembl" id="ENSGEVT00005027960.1">
    <property type="protein sequence ID" value="ENSGEVP00005026578.1"/>
    <property type="gene ID" value="ENSGEVG00005018829.1"/>
</dbReference>
<dbReference type="SMART" id="SM00408">
    <property type="entry name" value="IGc2"/>
    <property type="match status" value="2"/>
</dbReference>
<reference evidence="2" key="2">
    <citation type="submission" date="2025-08" db="UniProtKB">
        <authorList>
            <consortium name="Ensembl"/>
        </authorList>
    </citation>
    <scope>IDENTIFICATION</scope>
</reference>
<reference evidence="2" key="1">
    <citation type="submission" date="2019-06" db="EMBL/GenBank/DDBJ databases">
        <title>G10K-VGP Goodes thornscrub tortoise genome, primary haplotype.</title>
        <authorList>
            <person name="Murphy B."/>
            <person name="Edwards T."/>
            <person name="Rhie A."/>
            <person name="Koren S."/>
            <person name="Phillippy A."/>
            <person name="Fedrigo O."/>
            <person name="Haase B."/>
            <person name="Mountcastle J."/>
            <person name="Lewin H."/>
            <person name="Damas J."/>
            <person name="Howe K."/>
            <person name="Formenti G."/>
            <person name="Myers G."/>
            <person name="Durbin R."/>
            <person name="Jarvis E.D."/>
        </authorList>
    </citation>
    <scope>NUCLEOTIDE SEQUENCE [LARGE SCALE GENOMIC DNA]</scope>
</reference>
<evidence type="ECO:0000259" key="1">
    <source>
        <dbReference type="PROSITE" id="PS50835"/>
    </source>
</evidence>
<dbReference type="InterPro" id="IPR013783">
    <property type="entry name" value="Ig-like_fold"/>
</dbReference>
<feature type="domain" description="Ig-like" evidence="1">
    <location>
        <begin position="21"/>
        <end position="105"/>
    </location>
</feature>
<sequence length="254" mass="27846">MGIFYSSSKCSSLLCVSLEPPSFMKKPDPLQVLSGENITFTSILKGTPPLDVKWFRGSVELVQGHRCNISLENSVAELELFDVQPLQSGDYTCLVTNEADQGQYTCHIENDSGQDNCHSAVSVLEPPYFVTRLEPVQVTVGDSASLQCQGSQPIRIQWLKAGREIKASDKCNFSFANGTALLELTTVIIEMHNLRVEDSGDYICEARNAAGSASTSTSLKVKGQNFCLCVFLSMISPLYLQLKSKNIIFSQIGE</sequence>
<proteinExistence type="predicted"/>
<dbReference type="Pfam" id="PF07679">
    <property type="entry name" value="I-set"/>
    <property type="match status" value="2"/>
</dbReference>
<accession>A0A8C4YL04</accession>
<dbReference type="InterPro" id="IPR036179">
    <property type="entry name" value="Ig-like_dom_sf"/>
</dbReference>
<dbReference type="InterPro" id="IPR013098">
    <property type="entry name" value="Ig_I-set"/>
</dbReference>
<dbReference type="GeneTree" id="ENSGT01110000267173"/>
<reference evidence="2" key="3">
    <citation type="submission" date="2025-09" db="UniProtKB">
        <authorList>
            <consortium name="Ensembl"/>
        </authorList>
    </citation>
    <scope>IDENTIFICATION</scope>
</reference>
<dbReference type="FunFam" id="2.60.40.10:FF:000022">
    <property type="entry name" value="Cardiac titin"/>
    <property type="match status" value="2"/>
</dbReference>
<dbReference type="SUPFAM" id="SSF48726">
    <property type="entry name" value="Immunoglobulin"/>
    <property type="match status" value="3"/>
</dbReference>
<dbReference type="Gene3D" id="2.60.40.10">
    <property type="entry name" value="Immunoglobulins"/>
    <property type="match status" value="2"/>
</dbReference>
<dbReference type="InterPro" id="IPR003598">
    <property type="entry name" value="Ig_sub2"/>
</dbReference>
<feature type="domain" description="Ig-like" evidence="1">
    <location>
        <begin position="127"/>
        <end position="220"/>
    </location>
</feature>
<dbReference type="InterPro" id="IPR003599">
    <property type="entry name" value="Ig_sub"/>
</dbReference>
<name>A0A8C4YL04_9SAUR</name>
<evidence type="ECO:0000313" key="2">
    <source>
        <dbReference type="Ensembl" id="ENSGEVP00005026578.1"/>
    </source>
</evidence>
<organism evidence="2 3">
    <name type="scientific">Gopherus evgoodei</name>
    <name type="common">Goodes thornscrub tortoise</name>
    <dbReference type="NCBI Taxonomy" id="1825980"/>
    <lineage>
        <taxon>Eukaryota</taxon>
        <taxon>Metazoa</taxon>
        <taxon>Chordata</taxon>
        <taxon>Craniata</taxon>
        <taxon>Vertebrata</taxon>
        <taxon>Euteleostomi</taxon>
        <taxon>Archelosauria</taxon>
        <taxon>Testudinata</taxon>
        <taxon>Testudines</taxon>
        <taxon>Cryptodira</taxon>
        <taxon>Durocryptodira</taxon>
        <taxon>Testudinoidea</taxon>
        <taxon>Testudinidae</taxon>
        <taxon>Gopherus</taxon>
    </lineage>
</organism>
<dbReference type="PANTHER" id="PTHR47633">
    <property type="entry name" value="IMMUNOGLOBULIN"/>
    <property type="match status" value="1"/>
</dbReference>
<keyword evidence="3" id="KW-1185">Reference proteome</keyword>